<dbReference type="GO" id="GO:0004519">
    <property type="term" value="F:endonuclease activity"/>
    <property type="evidence" value="ECO:0007669"/>
    <property type="project" value="UniProtKB-KW"/>
</dbReference>
<reference evidence="2 3" key="1">
    <citation type="submission" date="2021-07" db="EMBL/GenBank/DDBJ databases">
        <title>Flavobacterium WSW3-B6 sp.nov, isolated from seaweed.</title>
        <authorList>
            <person name="Muhammad N."/>
            <person name="Ho H."/>
            <person name="Lee Y.-J."/>
            <person name="Nguyen T."/>
            <person name="Ho J."/>
            <person name="Kim S.-G."/>
        </authorList>
    </citation>
    <scope>NUCLEOTIDE SEQUENCE [LARGE SCALE GENOMIC DNA]</scope>
    <source>
        <strain evidence="2 3">WSW3-B6</strain>
    </source>
</reference>
<sequence>MEQEILTYIKGKPIYRNFVKNLPYNPNLKIRAKNLRKAGNYPEVVFWQQVHKRKFYTIDFDRQRIIGNYIVDFYVKALGLIIEIDGTSHNNKESYDTKRENYLCTLLGLEVYRISSIRILHDLENVMTELENFIIKHFG</sequence>
<dbReference type="PANTHER" id="PTHR38590">
    <property type="entry name" value="BLL0828 PROTEIN"/>
    <property type="match status" value="1"/>
</dbReference>
<evidence type="ECO:0000259" key="1">
    <source>
        <dbReference type="Pfam" id="PF04480"/>
    </source>
</evidence>
<keyword evidence="3" id="KW-1185">Reference proteome</keyword>
<organism evidence="2 3">
    <name type="scientific">Flavobacterium litorale</name>
    <dbReference type="NCBI Taxonomy" id="2856519"/>
    <lineage>
        <taxon>Bacteria</taxon>
        <taxon>Pseudomonadati</taxon>
        <taxon>Bacteroidota</taxon>
        <taxon>Flavobacteriia</taxon>
        <taxon>Flavobacteriales</taxon>
        <taxon>Flavobacteriaceae</taxon>
        <taxon>Flavobacterium</taxon>
    </lineage>
</organism>
<name>A0ABX8VD94_9FLAO</name>
<evidence type="ECO:0000313" key="3">
    <source>
        <dbReference type="Proteomes" id="UP000825381"/>
    </source>
</evidence>
<proteinExistence type="predicted"/>
<protein>
    <submittedName>
        <fullName evidence="2">Endonuclease domain-containing protein</fullName>
    </submittedName>
</protein>
<evidence type="ECO:0000313" key="2">
    <source>
        <dbReference type="EMBL" id="QYJ68606.1"/>
    </source>
</evidence>
<accession>A0ABX8VD94</accession>
<keyword evidence="2" id="KW-0540">Nuclease</keyword>
<keyword evidence="2" id="KW-0378">Hydrolase</keyword>
<dbReference type="InterPro" id="IPR011335">
    <property type="entry name" value="Restrct_endonuc-II-like"/>
</dbReference>
<dbReference type="Proteomes" id="UP000825381">
    <property type="component" value="Chromosome"/>
</dbReference>
<dbReference type="InterPro" id="IPR007569">
    <property type="entry name" value="DUF559"/>
</dbReference>
<dbReference type="CDD" id="cd01038">
    <property type="entry name" value="Endonuclease_DUF559"/>
    <property type="match status" value="1"/>
</dbReference>
<dbReference type="Gene3D" id="3.40.960.10">
    <property type="entry name" value="VSR Endonuclease"/>
    <property type="match status" value="1"/>
</dbReference>
<dbReference type="EMBL" id="CP080429">
    <property type="protein sequence ID" value="QYJ68606.1"/>
    <property type="molecule type" value="Genomic_DNA"/>
</dbReference>
<gene>
    <name evidence="2" type="ORF">K1I41_01635</name>
</gene>
<feature type="domain" description="DUF559" evidence="1">
    <location>
        <begin position="28"/>
        <end position="132"/>
    </location>
</feature>
<dbReference type="RefSeq" id="WP_220640946.1">
    <property type="nucleotide sequence ID" value="NZ_CP080429.1"/>
</dbReference>
<dbReference type="Pfam" id="PF04480">
    <property type="entry name" value="DUF559"/>
    <property type="match status" value="1"/>
</dbReference>
<dbReference type="SUPFAM" id="SSF52980">
    <property type="entry name" value="Restriction endonuclease-like"/>
    <property type="match status" value="1"/>
</dbReference>
<dbReference type="InterPro" id="IPR047216">
    <property type="entry name" value="Endonuclease_DUF559_bact"/>
</dbReference>
<keyword evidence="2" id="KW-0255">Endonuclease</keyword>
<dbReference type="PANTHER" id="PTHR38590:SF1">
    <property type="entry name" value="BLL0828 PROTEIN"/>
    <property type="match status" value="1"/>
</dbReference>